<reference evidence="11 12" key="1">
    <citation type="journal article" date="2012" name="J. Bacteriol.">
        <title>Genome sequence of an alkane-degrading bacterium, Alcanivorax pacificus type strain W11-5, isolated from deep sea sediment.</title>
        <authorList>
            <person name="Lai Q."/>
            <person name="Shao Z."/>
        </authorList>
    </citation>
    <scope>NUCLEOTIDE SEQUENCE [LARGE SCALE GENOMIC DNA]</scope>
    <source>
        <strain evidence="11 12">W11-5</strain>
    </source>
</reference>
<keyword evidence="6" id="KW-0804">Transcription</keyword>
<feature type="binding site" evidence="9">
    <location>
        <position position="87"/>
    </location>
    <ligand>
        <name>Mg(2+)</name>
        <dbReference type="ChEBI" id="CHEBI:18420"/>
        <label>1</label>
        <note>catalytic</note>
    </ligand>
</feature>
<evidence type="ECO:0000256" key="10">
    <source>
        <dbReference type="RuleBase" id="RU364068"/>
    </source>
</evidence>
<dbReference type="InterPro" id="IPR020550">
    <property type="entry name" value="Inositol_monophosphatase_CS"/>
</dbReference>
<dbReference type="GO" id="GO:0046872">
    <property type="term" value="F:metal ion binding"/>
    <property type="evidence" value="ECO:0007669"/>
    <property type="project" value="UniProtKB-KW"/>
</dbReference>
<dbReference type="HOGENOM" id="CLU_044118_0_4_6"/>
<dbReference type="Gene3D" id="3.30.540.10">
    <property type="entry name" value="Fructose-1,6-Bisphosphatase, subunit A, domain 1"/>
    <property type="match status" value="1"/>
</dbReference>
<comment type="function">
    <text evidence="8">Part of the processive rRNA transcription and antitermination complex (rrnTAC). The complex forms an RNA-chaperone ring around the RNA exit tunnel of RNA polymerase (RNAP). It supports rapid transcription and antitermination of rRNA operons, cotranscriptional rRNA folding, and annealing of distal rRNA regions to allow correct ribosome biogenesis. This subunit may play a central role in organizing the structure.</text>
</comment>
<dbReference type="PRINTS" id="PR00377">
    <property type="entry name" value="IMPHPHTASES"/>
</dbReference>
<accession>A0A0B4XKQ5</accession>
<feature type="binding site" evidence="9">
    <location>
        <position position="90"/>
    </location>
    <ligand>
        <name>Mg(2+)</name>
        <dbReference type="ChEBI" id="CHEBI:18420"/>
        <label>2</label>
    </ligand>
</feature>
<dbReference type="Pfam" id="PF00459">
    <property type="entry name" value="Inositol_P"/>
    <property type="match status" value="1"/>
</dbReference>
<evidence type="ECO:0000256" key="6">
    <source>
        <dbReference type="ARBA" id="ARBA00022814"/>
    </source>
</evidence>
<evidence type="ECO:0000256" key="4">
    <source>
        <dbReference type="ARBA" id="ARBA00022723"/>
    </source>
</evidence>
<dbReference type="InterPro" id="IPR022337">
    <property type="entry name" value="Inositol_monophosphatase_SuhB"/>
</dbReference>
<dbReference type="EMBL" id="CP004387">
    <property type="protein sequence ID" value="AJD47148.1"/>
    <property type="molecule type" value="Genomic_DNA"/>
</dbReference>
<evidence type="ECO:0000256" key="8">
    <source>
        <dbReference type="ARBA" id="ARBA00058693"/>
    </source>
</evidence>
<evidence type="ECO:0000256" key="7">
    <source>
        <dbReference type="ARBA" id="ARBA00022842"/>
    </source>
</evidence>
<comment type="similarity">
    <text evidence="3 10">Belongs to the inositol monophosphatase superfamily.</text>
</comment>
<dbReference type="GO" id="GO:0046854">
    <property type="term" value="P:phosphatidylinositol phosphate biosynthetic process"/>
    <property type="evidence" value="ECO:0007669"/>
    <property type="project" value="InterPro"/>
</dbReference>
<evidence type="ECO:0000313" key="12">
    <source>
        <dbReference type="Proteomes" id="UP000006764"/>
    </source>
</evidence>
<proteinExistence type="inferred from homology"/>
<dbReference type="EC" id="3.1.3.25" evidence="10"/>
<comment type="cofactor">
    <cofactor evidence="2 9 10">
        <name>Mg(2+)</name>
        <dbReference type="ChEBI" id="CHEBI:18420"/>
    </cofactor>
</comment>
<feature type="binding site" evidence="9">
    <location>
        <position position="89"/>
    </location>
    <ligand>
        <name>Mg(2+)</name>
        <dbReference type="ChEBI" id="CHEBI:18420"/>
        <label>1</label>
        <note>catalytic</note>
    </ligand>
</feature>
<dbReference type="GO" id="GO:0006020">
    <property type="term" value="P:inositol metabolic process"/>
    <property type="evidence" value="ECO:0007669"/>
    <property type="project" value="TreeGrafter"/>
</dbReference>
<dbReference type="FunFam" id="3.30.540.10:FF:000003">
    <property type="entry name" value="Inositol-1-monophosphatase"/>
    <property type="match status" value="1"/>
</dbReference>
<dbReference type="PANTHER" id="PTHR20854">
    <property type="entry name" value="INOSITOL MONOPHOSPHATASE"/>
    <property type="match status" value="1"/>
</dbReference>
<keyword evidence="7 9" id="KW-0460">Magnesium</keyword>
<dbReference type="STRING" id="391936.S7S_03630"/>
<dbReference type="PROSITE" id="PS00630">
    <property type="entry name" value="IMP_2"/>
    <property type="match status" value="1"/>
</dbReference>
<dbReference type="RefSeq" id="WP_008738203.1">
    <property type="nucleotide sequence ID" value="NZ_CP004387.1"/>
</dbReference>
<dbReference type="SUPFAM" id="SSF56655">
    <property type="entry name" value="Carbohydrate phosphatase"/>
    <property type="match status" value="1"/>
</dbReference>
<evidence type="ECO:0000313" key="11">
    <source>
        <dbReference type="EMBL" id="AJD47148.1"/>
    </source>
</evidence>
<protein>
    <recommendedName>
        <fullName evidence="10">Inositol-1-monophosphatase</fullName>
        <ecNumber evidence="10">3.1.3.25</ecNumber>
    </recommendedName>
</protein>
<evidence type="ECO:0000256" key="2">
    <source>
        <dbReference type="ARBA" id="ARBA00001946"/>
    </source>
</evidence>
<dbReference type="InterPro" id="IPR033942">
    <property type="entry name" value="IMPase"/>
</dbReference>
<feature type="binding site" evidence="9">
    <location>
        <position position="217"/>
    </location>
    <ligand>
        <name>Mg(2+)</name>
        <dbReference type="ChEBI" id="CHEBI:18420"/>
        <label>1</label>
        <note>catalytic</note>
    </ligand>
</feature>
<keyword evidence="6" id="KW-0889">Transcription antitermination</keyword>
<evidence type="ECO:0000256" key="5">
    <source>
        <dbReference type="ARBA" id="ARBA00022801"/>
    </source>
</evidence>
<feature type="binding site" evidence="9">
    <location>
        <position position="68"/>
    </location>
    <ligand>
        <name>Mg(2+)</name>
        <dbReference type="ChEBI" id="CHEBI:18420"/>
        <label>1</label>
        <note>catalytic</note>
    </ligand>
</feature>
<keyword evidence="12" id="KW-1185">Reference proteome</keyword>
<dbReference type="NCBIfam" id="NF008027">
    <property type="entry name" value="PRK10757.1"/>
    <property type="match status" value="1"/>
</dbReference>
<comment type="catalytic activity">
    <reaction evidence="1 10">
        <text>a myo-inositol phosphate + H2O = myo-inositol + phosphate</text>
        <dbReference type="Rhea" id="RHEA:24056"/>
        <dbReference type="ChEBI" id="CHEBI:15377"/>
        <dbReference type="ChEBI" id="CHEBI:17268"/>
        <dbReference type="ChEBI" id="CHEBI:43474"/>
        <dbReference type="ChEBI" id="CHEBI:84139"/>
        <dbReference type="EC" id="3.1.3.25"/>
    </reaction>
</comment>
<dbReference type="KEGG" id="apac:S7S_03630"/>
<dbReference type="AlphaFoldDB" id="A0A0B4XKQ5"/>
<dbReference type="PRINTS" id="PR01959">
    <property type="entry name" value="SBIMPHPHTASE"/>
</dbReference>
<evidence type="ECO:0000256" key="9">
    <source>
        <dbReference type="PIRSR" id="PIRSR600760-2"/>
    </source>
</evidence>
<dbReference type="GO" id="GO:0007165">
    <property type="term" value="P:signal transduction"/>
    <property type="evidence" value="ECO:0007669"/>
    <property type="project" value="TreeGrafter"/>
</dbReference>
<name>A0A0B4XKQ5_9GAMM</name>
<organism evidence="11 12">
    <name type="scientific">Isoalcanivorax pacificus W11-5</name>
    <dbReference type="NCBI Taxonomy" id="391936"/>
    <lineage>
        <taxon>Bacteria</taxon>
        <taxon>Pseudomonadati</taxon>
        <taxon>Pseudomonadota</taxon>
        <taxon>Gammaproteobacteria</taxon>
        <taxon>Oceanospirillales</taxon>
        <taxon>Alcanivoracaceae</taxon>
        <taxon>Isoalcanivorax</taxon>
    </lineage>
</organism>
<evidence type="ECO:0000256" key="3">
    <source>
        <dbReference type="ARBA" id="ARBA00009759"/>
    </source>
</evidence>
<dbReference type="Gene3D" id="3.40.190.80">
    <property type="match status" value="1"/>
</dbReference>
<dbReference type="PANTHER" id="PTHR20854:SF4">
    <property type="entry name" value="INOSITOL-1-MONOPHOSPHATASE-RELATED"/>
    <property type="match status" value="1"/>
</dbReference>
<evidence type="ECO:0000256" key="1">
    <source>
        <dbReference type="ARBA" id="ARBA00001033"/>
    </source>
</evidence>
<dbReference type="OrthoDB" id="9785695at2"/>
<dbReference type="InterPro" id="IPR020583">
    <property type="entry name" value="Inositol_monoP_metal-BS"/>
</dbReference>
<keyword evidence="4 9" id="KW-0479">Metal-binding</keyword>
<keyword evidence="6" id="KW-0805">Transcription regulation</keyword>
<dbReference type="PROSITE" id="PS00629">
    <property type="entry name" value="IMP_1"/>
    <property type="match status" value="1"/>
</dbReference>
<dbReference type="FunFam" id="3.40.190.80:FF:000002">
    <property type="entry name" value="Inositol-1-monophosphatase"/>
    <property type="match status" value="1"/>
</dbReference>
<dbReference type="GO" id="GO:0031564">
    <property type="term" value="P:transcription antitermination"/>
    <property type="evidence" value="ECO:0007669"/>
    <property type="project" value="UniProtKB-KW"/>
</dbReference>
<keyword evidence="5 10" id="KW-0378">Hydrolase</keyword>
<dbReference type="GO" id="GO:0008934">
    <property type="term" value="F:inositol monophosphate 1-phosphatase activity"/>
    <property type="evidence" value="ECO:0007669"/>
    <property type="project" value="InterPro"/>
</dbReference>
<gene>
    <name evidence="11" type="ORF">S7S_03630</name>
</gene>
<sequence>MLAPQVNIALRAARQAGQFIRRAAEDVQHIKVEQKGRNDFVSEVDRAAEARIIEVLQKAYPHYGILAEESGEIRGQGEDARWQWIIDPLDGTTNFLHGFPQFCVSIALACDGKVEHAVIYDPLREEEFTASRGRGAAMNGRRLRVSTRPGLDGALVGTGFPFRRDQAQHVEAYLNMMRDIMSQTAGLRRPGSAALDLAWLAAGRLDGFWEMGLQEWDMAAGVLLITEAGGLVGDLTGGHNHLKSGNLVAGNPKVFKALLQKIQPHLTDGLRR</sequence>
<dbReference type="Proteomes" id="UP000006764">
    <property type="component" value="Chromosome"/>
</dbReference>
<dbReference type="CDD" id="cd01639">
    <property type="entry name" value="IMPase"/>
    <property type="match status" value="1"/>
</dbReference>
<dbReference type="InterPro" id="IPR000760">
    <property type="entry name" value="Inositol_monophosphatase-like"/>
</dbReference>